<dbReference type="Proteomes" id="UP000001396">
    <property type="component" value="Unassembled WGS sequence"/>
</dbReference>
<dbReference type="PANTHER" id="PTHR12385">
    <property type="entry name" value="CHOLINE TRANSPORTER-LIKE (SLC FAMILY 44)"/>
    <property type="match status" value="1"/>
</dbReference>
<keyword evidence="5 6" id="KW-0472">Membrane</keyword>
<dbReference type="InParanoid" id="D3AYE3"/>
<evidence type="ECO:0000256" key="2">
    <source>
        <dbReference type="ARBA" id="ARBA00007168"/>
    </source>
</evidence>
<dbReference type="OMA" id="FNRWAFV"/>
<keyword evidence="4 6" id="KW-1133">Transmembrane helix</keyword>
<name>D3AYE3_HETP5</name>
<dbReference type="Pfam" id="PF04515">
    <property type="entry name" value="Choline_transpo"/>
    <property type="match status" value="1"/>
</dbReference>
<protein>
    <recommendedName>
        <fullName evidence="6">Choline transporter-like protein</fullName>
    </recommendedName>
</protein>
<reference evidence="8 9" key="1">
    <citation type="journal article" date="2011" name="Genome Res.">
        <title>Phylogeny-wide analysis of social amoeba genomes highlights ancient origins for complex intercellular communication.</title>
        <authorList>
            <person name="Heidel A.J."/>
            <person name="Lawal H.M."/>
            <person name="Felder M."/>
            <person name="Schilde C."/>
            <person name="Helps N.R."/>
            <person name="Tunggal B."/>
            <person name="Rivero F."/>
            <person name="John U."/>
            <person name="Schleicher M."/>
            <person name="Eichinger L."/>
            <person name="Platzer M."/>
            <person name="Noegel A.A."/>
            <person name="Schaap P."/>
            <person name="Gloeckner G."/>
        </authorList>
    </citation>
    <scope>NUCLEOTIDE SEQUENCE [LARGE SCALE GENOMIC DNA]</scope>
    <source>
        <strain evidence="9">ATCC 26659 / Pp 5 / PN500</strain>
    </source>
</reference>
<dbReference type="GeneID" id="31356733"/>
<evidence type="ECO:0000313" key="9">
    <source>
        <dbReference type="Proteomes" id="UP000001396"/>
    </source>
</evidence>
<evidence type="ECO:0000313" key="8">
    <source>
        <dbReference type="EMBL" id="EFA85970.1"/>
    </source>
</evidence>
<comment type="similarity">
    <text evidence="2 6">Belongs to the CTL (choline transporter-like) family.</text>
</comment>
<feature type="transmembrane region" description="Helical" evidence="6">
    <location>
        <begin position="307"/>
        <end position="330"/>
    </location>
</feature>
<comment type="caution">
    <text evidence="8">The sequence shown here is derived from an EMBL/GenBank/DDBJ whole genome shotgun (WGS) entry which is preliminary data.</text>
</comment>
<evidence type="ECO:0000256" key="6">
    <source>
        <dbReference type="RuleBase" id="RU368066"/>
    </source>
</evidence>
<feature type="transmembrane region" description="Helical" evidence="6">
    <location>
        <begin position="202"/>
        <end position="223"/>
    </location>
</feature>
<gene>
    <name evidence="8" type="ORF">PPL_01203</name>
</gene>
<feature type="region of interest" description="Disordered" evidence="7">
    <location>
        <begin position="1"/>
        <end position="91"/>
    </location>
</feature>
<dbReference type="GO" id="GO:0005886">
    <property type="term" value="C:plasma membrane"/>
    <property type="evidence" value="ECO:0007669"/>
    <property type="project" value="UniProtKB-SubCell"/>
</dbReference>
<evidence type="ECO:0000256" key="7">
    <source>
        <dbReference type="SAM" id="MobiDB-lite"/>
    </source>
</evidence>
<feature type="transmembrane region" description="Helical" evidence="6">
    <location>
        <begin position="260"/>
        <end position="280"/>
    </location>
</feature>
<dbReference type="GO" id="GO:0022857">
    <property type="term" value="F:transmembrane transporter activity"/>
    <property type="evidence" value="ECO:0007669"/>
    <property type="project" value="UniProtKB-UniRule"/>
</dbReference>
<evidence type="ECO:0000256" key="5">
    <source>
        <dbReference type="ARBA" id="ARBA00023136"/>
    </source>
</evidence>
<dbReference type="RefSeq" id="XP_020438076.1">
    <property type="nucleotide sequence ID" value="XM_020572218.1"/>
</dbReference>
<dbReference type="InterPro" id="IPR007603">
    <property type="entry name" value="Choline_transptr-like"/>
</dbReference>
<evidence type="ECO:0000256" key="1">
    <source>
        <dbReference type="ARBA" id="ARBA00004141"/>
    </source>
</evidence>
<dbReference type="EMBL" id="ADBJ01000004">
    <property type="protein sequence ID" value="EFA85970.1"/>
    <property type="molecule type" value="Genomic_DNA"/>
</dbReference>
<keyword evidence="9" id="KW-1185">Reference proteome</keyword>
<organism evidence="8 9">
    <name type="scientific">Heterostelium pallidum (strain ATCC 26659 / Pp 5 / PN500)</name>
    <name type="common">Cellular slime mold</name>
    <name type="synonym">Polysphondylium pallidum</name>
    <dbReference type="NCBI Taxonomy" id="670386"/>
    <lineage>
        <taxon>Eukaryota</taxon>
        <taxon>Amoebozoa</taxon>
        <taxon>Evosea</taxon>
        <taxon>Eumycetozoa</taxon>
        <taxon>Dictyostelia</taxon>
        <taxon>Acytosteliales</taxon>
        <taxon>Acytosteliaceae</taxon>
        <taxon>Heterostelium</taxon>
    </lineage>
</organism>
<proteinExistence type="inferred from homology"/>
<feature type="transmembrane region" description="Helical" evidence="6">
    <location>
        <begin position="427"/>
        <end position="449"/>
    </location>
</feature>
<feature type="compositionally biased region" description="Low complexity" evidence="7">
    <location>
        <begin position="56"/>
        <end position="91"/>
    </location>
</feature>
<feature type="compositionally biased region" description="Low complexity" evidence="7">
    <location>
        <begin position="15"/>
        <end position="35"/>
    </location>
</feature>
<comment type="function">
    <text evidence="6">Choline transporter.</text>
</comment>
<comment type="subcellular location">
    <subcellularLocation>
        <location evidence="6">Cell membrane</location>
        <topology evidence="6">Multi-pass membrane protein</topology>
    </subcellularLocation>
    <subcellularLocation>
        <location evidence="1">Membrane</location>
        <topology evidence="1">Multi-pass membrane protein</topology>
    </subcellularLocation>
</comment>
<keyword evidence="3 6" id="KW-0812">Transmembrane</keyword>
<accession>D3AYE3</accession>
<feature type="transmembrane region" description="Helical" evidence="6">
    <location>
        <begin position="394"/>
        <end position="415"/>
    </location>
</feature>
<feature type="transmembrane region" description="Helical" evidence="6">
    <location>
        <begin position="336"/>
        <end position="352"/>
    </location>
</feature>
<feature type="transmembrane region" description="Helical" evidence="6">
    <location>
        <begin position="235"/>
        <end position="254"/>
    </location>
</feature>
<evidence type="ECO:0000256" key="3">
    <source>
        <dbReference type="ARBA" id="ARBA00022692"/>
    </source>
</evidence>
<dbReference type="FunCoup" id="D3AYE3">
    <property type="interactions" value="36"/>
</dbReference>
<feature type="transmembrane region" description="Helical" evidence="6">
    <location>
        <begin position="161"/>
        <end position="182"/>
    </location>
</feature>
<feature type="transmembrane region" description="Helical" evidence="6">
    <location>
        <begin position="523"/>
        <end position="544"/>
    </location>
</feature>
<sequence>MGNLDDDVPVSGNNQSYQQLQQPPAQQQPYDPQQPMVGNPYNGNPIYNSYFPPPQQQQQQPQQGYQQPIYQPPQQQQQQQPAPYQHNYYAAPNNGAYNVAPTYQNQQYDANQPLLGQQQQAPPQQMPGAAPGMVPIMIPPQQFVYHETEAKFPVAPKRQDVLYTVLFVVHLTVFAIIFFISLGRHPYYYYYNYNYSYSYGGGYGQLILSLFVSVVVSALYIYGWLKLAQNHARPLILYTFIANIVLTAVMMIVAFALGNIFLGIILVISVVVLFVFFLVWRKRIDFTAALLTTSVQLLQRFPAAFRIGFYSMAFNFVWLILWTAAVSRIYWTFSDAGYYFLSIYMVFSFYWVTNVIKNVVHTTVSGLFASWYFLDGSVGMGPNPTLGSFRRAMTTSFGSICFGSLLIAIISTMRYMANQLQSSDNGLLKFVGCILSCILSIMQSVVQFINVYAYTQVAIYGKSYCDAAKDTFELFKNRGADLVVNDNFISTALSMSVFLAGMIGCIFGVIVSQIGYSSAYGGVFAFFTTLSFVLVALEVVYSGVVTTFVCFMMEPNILAQNQPEIYNLYTTTYNKLIL</sequence>
<evidence type="ECO:0000256" key="4">
    <source>
        <dbReference type="ARBA" id="ARBA00022989"/>
    </source>
</evidence>
<dbReference type="AlphaFoldDB" id="D3AYE3"/>
<feature type="transmembrane region" description="Helical" evidence="6">
    <location>
        <begin position="488"/>
        <end position="511"/>
    </location>
</feature>
<dbReference type="PANTHER" id="PTHR12385:SF4">
    <property type="entry name" value="PROTEIN PNS1"/>
    <property type="match status" value="1"/>
</dbReference>